<dbReference type="PANTHER" id="PTHR33692:SF1">
    <property type="entry name" value="RIBOSOME MATURATION FACTOR RIMM"/>
    <property type="match status" value="1"/>
</dbReference>
<evidence type="ECO:0000259" key="6">
    <source>
        <dbReference type="Pfam" id="PF05239"/>
    </source>
</evidence>
<proteinExistence type="predicted"/>
<dbReference type="InterPro" id="IPR009000">
    <property type="entry name" value="Transl_B-barrel_sf"/>
</dbReference>
<evidence type="ECO:0000313" key="7">
    <source>
        <dbReference type="EMBL" id="CAI8041821.1"/>
    </source>
</evidence>
<dbReference type="GO" id="GO:0043022">
    <property type="term" value="F:ribosome binding"/>
    <property type="evidence" value="ECO:0007669"/>
    <property type="project" value="InterPro"/>
</dbReference>
<dbReference type="InterPro" id="IPR027275">
    <property type="entry name" value="PRC-brl_dom"/>
</dbReference>
<keyword evidence="2" id="KW-0690">Ribosome biogenesis</keyword>
<dbReference type="GO" id="GO:0006364">
    <property type="term" value="P:rRNA processing"/>
    <property type="evidence" value="ECO:0007669"/>
    <property type="project" value="UniProtKB-KW"/>
</dbReference>
<protein>
    <submittedName>
        <fullName evidence="7">Ribosome maturation factor RimM</fullName>
    </submittedName>
</protein>
<keyword evidence="8" id="KW-1185">Reference proteome</keyword>
<comment type="caution">
    <text evidence="7">The sequence shown here is derived from an EMBL/GenBank/DDBJ whole genome shotgun (WGS) entry which is preliminary data.</text>
</comment>
<accession>A0AA35T6R6</accession>
<dbReference type="InterPro" id="IPR011961">
    <property type="entry name" value="RimM"/>
</dbReference>
<dbReference type="InterPro" id="IPR011033">
    <property type="entry name" value="PRC_barrel-like_sf"/>
</dbReference>
<keyword evidence="4" id="KW-0143">Chaperone</keyword>
<dbReference type="Gene3D" id="2.40.30.60">
    <property type="entry name" value="RimM"/>
    <property type="match status" value="1"/>
</dbReference>
<dbReference type="Gene3D" id="2.30.30.240">
    <property type="entry name" value="PRC-barrel domain"/>
    <property type="match status" value="1"/>
</dbReference>
<dbReference type="Pfam" id="PF05239">
    <property type="entry name" value="PRC"/>
    <property type="match status" value="1"/>
</dbReference>
<evidence type="ECO:0000256" key="4">
    <source>
        <dbReference type="ARBA" id="ARBA00023186"/>
    </source>
</evidence>
<dbReference type="AlphaFoldDB" id="A0AA35T6R6"/>
<dbReference type="InterPro" id="IPR036976">
    <property type="entry name" value="RimM_N_sf"/>
</dbReference>
<dbReference type="PANTHER" id="PTHR33692">
    <property type="entry name" value="RIBOSOME MATURATION FACTOR RIMM"/>
    <property type="match status" value="1"/>
</dbReference>
<reference evidence="7" key="1">
    <citation type="submission" date="2023-03" db="EMBL/GenBank/DDBJ databases">
        <authorList>
            <person name="Steffen K."/>
            <person name="Cardenas P."/>
        </authorList>
    </citation>
    <scope>NUCLEOTIDE SEQUENCE</scope>
</reference>
<sequence length="179" mass="19718">MASSLVSKPEEVRVEESNMGGRTVFRLQVAPEDKAHQALDSSHPEPPAPVVVARVYRAHSRDGALSVELLSDLPGRFDVGRELLVDDVAYSIVESRQTGPETAIIRLEGITSRHQASLLTGKFLAALPDSEATLEEGEYFHYQLIGLQVITEDGEDLGQLQEILETGSNDVYIVRGHWR</sequence>
<dbReference type="NCBIfam" id="TIGR02273">
    <property type="entry name" value="16S_RimM"/>
    <property type="match status" value="1"/>
</dbReference>
<keyword evidence="1" id="KW-0963">Cytoplasm</keyword>
<evidence type="ECO:0000259" key="5">
    <source>
        <dbReference type="Pfam" id="PF01782"/>
    </source>
</evidence>
<feature type="domain" description="PRC-barrel" evidence="6">
    <location>
        <begin position="136"/>
        <end position="174"/>
    </location>
</feature>
<dbReference type="EMBL" id="CASHTH010003211">
    <property type="protein sequence ID" value="CAI8041821.1"/>
    <property type="molecule type" value="Genomic_DNA"/>
</dbReference>
<dbReference type="Pfam" id="PF01782">
    <property type="entry name" value="RimM"/>
    <property type="match status" value="1"/>
</dbReference>
<name>A0AA35T6R6_GEOBA</name>
<gene>
    <name evidence="7" type="ORF">GBAR_LOCUS23211</name>
</gene>
<feature type="domain" description="RimM N-terminal" evidence="5">
    <location>
        <begin position="51"/>
        <end position="126"/>
    </location>
</feature>
<organism evidence="7 8">
    <name type="scientific">Geodia barretti</name>
    <name type="common">Barrett's horny sponge</name>
    <dbReference type="NCBI Taxonomy" id="519541"/>
    <lineage>
        <taxon>Eukaryota</taxon>
        <taxon>Metazoa</taxon>
        <taxon>Porifera</taxon>
        <taxon>Demospongiae</taxon>
        <taxon>Heteroscleromorpha</taxon>
        <taxon>Tetractinellida</taxon>
        <taxon>Astrophorina</taxon>
        <taxon>Geodiidae</taxon>
        <taxon>Geodia</taxon>
    </lineage>
</organism>
<dbReference type="GO" id="GO:0005840">
    <property type="term" value="C:ribosome"/>
    <property type="evidence" value="ECO:0007669"/>
    <property type="project" value="InterPro"/>
</dbReference>
<dbReference type="SUPFAM" id="SSF50447">
    <property type="entry name" value="Translation proteins"/>
    <property type="match status" value="1"/>
</dbReference>
<evidence type="ECO:0000256" key="2">
    <source>
        <dbReference type="ARBA" id="ARBA00022517"/>
    </source>
</evidence>
<keyword evidence="3" id="KW-0698">rRNA processing</keyword>
<dbReference type="Proteomes" id="UP001174909">
    <property type="component" value="Unassembled WGS sequence"/>
</dbReference>
<dbReference type="InterPro" id="IPR002676">
    <property type="entry name" value="RimM_N"/>
</dbReference>
<evidence type="ECO:0000256" key="3">
    <source>
        <dbReference type="ARBA" id="ARBA00022552"/>
    </source>
</evidence>
<evidence type="ECO:0000256" key="1">
    <source>
        <dbReference type="ARBA" id="ARBA00022490"/>
    </source>
</evidence>
<evidence type="ECO:0000313" key="8">
    <source>
        <dbReference type="Proteomes" id="UP001174909"/>
    </source>
</evidence>
<dbReference type="SUPFAM" id="SSF50346">
    <property type="entry name" value="PRC-barrel domain"/>
    <property type="match status" value="1"/>
</dbReference>